<organism evidence="1 2">
    <name type="scientific">Austropuccinia psidii MF-1</name>
    <dbReference type="NCBI Taxonomy" id="1389203"/>
    <lineage>
        <taxon>Eukaryota</taxon>
        <taxon>Fungi</taxon>
        <taxon>Dikarya</taxon>
        <taxon>Basidiomycota</taxon>
        <taxon>Pucciniomycotina</taxon>
        <taxon>Pucciniomycetes</taxon>
        <taxon>Pucciniales</taxon>
        <taxon>Sphaerophragmiaceae</taxon>
        <taxon>Austropuccinia</taxon>
    </lineage>
</organism>
<name>A0A9Q3GU94_9BASI</name>
<protein>
    <submittedName>
        <fullName evidence="1">Uncharacterized protein</fullName>
    </submittedName>
</protein>
<gene>
    <name evidence="1" type="ORF">O181_018959</name>
</gene>
<sequence>MLEKGWKPRLPADTLRKDLYEIHPIASSFKIMLDKLKPHAKQIINEDFDFEKQEWDASHKVPDFKIGDLVLVSTLMELSGALENKHPTLPVRLINPYQPDEKELFCLSNPTPLTVQQVEQSEDKKINKFNKERSPRGNNQREYLFRYINPLHEDQWLAESEIPESDQLLRRLRHERRTQA</sequence>
<accession>A0A9Q3GU94</accession>
<proteinExistence type="predicted"/>
<keyword evidence="2" id="KW-1185">Reference proteome</keyword>
<evidence type="ECO:0000313" key="2">
    <source>
        <dbReference type="Proteomes" id="UP000765509"/>
    </source>
</evidence>
<dbReference type="EMBL" id="AVOT02005506">
    <property type="protein sequence ID" value="MBW0479244.1"/>
    <property type="molecule type" value="Genomic_DNA"/>
</dbReference>
<dbReference type="Proteomes" id="UP000765509">
    <property type="component" value="Unassembled WGS sequence"/>
</dbReference>
<evidence type="ECO:0000313" key="1">
    <source>
        <dbReference type="EMBL" id="MBW0479244.1"/>
    </source>
</evidence>
<comment type="caution">
    <text evidence="1">The sequence shown here is derived from an EMBL/GenBank/DDBJ whole genome shotgun (WGS) entry which is preliminary data.</text>
</comment>
<reference evidence="1" key="1">
    <citation type="submission" date="2021-03" db="EMBL/GenBank/DDBJ databases">
        <title>Draft genome sequence of rust myrtle Austropuccinia psidii MF-1, a brazilian biotype.</title>
        <authorList>
            <person name="Quecine M.C."/>
            <person name="Pachon D.M.R."/>
            <person name="Bonatelli M.L."/>
            <person name="Correr F.H."/>
            <person name="Franceschini L.M."/>
            <person name="Leite T.F."/>
            <person name="Margarido G.R.A."/>
            <person name="Almeida C.A."/>
            <person name="Ferrarezi J.A."/>
            <person name="Labate C.A."/>
        </authorList>
    </citation>
    <scope>NUCLEOTIDE SEQUENCE</scope>
    <source>
        <strain evidence="1">MF-1</strain>
    </source>
</reference>
<dbReference type="AlphaFoldDB" id="A0A9Q3GU94"/>